<sequence length="118" mass="13573">MSNTLPTPSEEDRQAYLSTLYTLLSHLKSSESTICPSQIPRSLHDSDPSRYPDWRGLMDSVREVVWEEAREGRVEVTQKGEAKRYEDRGEIRGPIRVRRGEKWDEGLAERYTCGNGSE</sequence>
<dbReference type="Gene3D" id="1.10.10.10">
    <property type="entry name" value="Winged helix-like DNA-binding domain superfamily/Winged helix DNA-binding domain"/>
    <property type="match status" value="1"/>
</dbReference>
<protein>
    <submittedName>
        <fullName evidence="1">Uncharacterized protein</fullName>
    </submittedName>
</protein>
<dbReference type="OrthoDB" id="2563170at2759"/>
<proteinExistence type="predicted"/>
<dbReference type="InterPro" id="IPR036388">
    <property type="entry name" value="WH-like_DNA-bd_sf"/>
</dbReference>
<dbReference type="AlphaFoldDB" id="A0A1B9IMA4"/>
<evidence type="ECO:0000313" key="2">
    <source>
        <dbReference type="Proteomes" id="UP000092583"/>
    </source>
</evidence>
<dbReference type="InterPro" id="IPR036390">
    <property type="entry name" value="WH_DNA-bd_sf"/>
</dbReference>
<dbReference type="Pfam" id="PF11625">
    <property type="entry name" value="DUF3253"/>
    <property type="match status" value="1"/>
</dbReference>
<accession>A0A1B9IMA4</accession>
<dbReference type="Proteomes" id="UP000092583">
    <property type="component" value="Unassembled WGS sequence"/>
</dbReference>
<gene>
    <name evidence="1" type="ORF">L486_05491</name>
</gene>
<dbReference type="InterPro" id="IPR021660">
    <property type="entry name" value="DUF3253"/>
</dbReference>
<organism evidence="1 2">
    <name type="scientific">Kwoniella mangroviensis CBS 10435</name>
    <dbReference type="NCBI Taxonomy" id="1331196"/>
    <lineage>
        <taxon>Eukaryota</taxon>
        <taxon>Fungi</taxon>
        <taxon>Dikarya</taxon>
        <taxon>Basidiomycota</taxon>
        <taxon>Agaricomycotina</taxon>
        <taxon>Tremellomycetes</taxon>
        <taxon>Tremellales</taxon>
        <taxon>Cryptococcaceae</taxon>
        <taxon>Kwoniella</taxon>
    </lineage>
</organism>
<dbReference type="SUPFAM" id="SSF46785">
    <property type="entry name" value="Winged helix' DNA-binding domain"/>
    <property type="match status" value="1"/>
</dbReference>
<name>A0A1B9IMA4_9TREE</name>
<keyword evidence="2" id="KW-1185">Reference proteome</keyword>
<reference evidence="1 2" key="1">
    <citation type="submission" date="2013-07" db="EMBL/GenBank/DDBJ databases">
        <title>The Genome Sequence of Kwoniella mangroviensis CBS10435.</title>
        <authorList>
            <consortium name="The Broad Institute Genome Sequencing Platform"/>
            <person name="Cuomo C."/>
            <person name="Litvintseva A."/>
            <person name="Chen Y."/>
            <person name="Heitman J."/>
            <person name="Sun S."/>
            <person name="Springer D."/>
            <person name="Dromer F."/>
            <person name="Young S.K."/>
            <person name="Zeng Q."/>
            <person name="Gargeya S."/>
            <person name="Fitzgerald M."/>
            <person name="Abouelleil A."/>
            <person name="Alvarado L."/>
            <person name="Berlin A.M."/>
            <person name="Chapman S.B."/>
            <person name="Dewar J."/>
            <person name="Goldberg J."/>
            <person name="Griggs A."/>
            <person name="Gujja S."/>
            <person name="Hansen M."/>
            <person name="Howarth C."/>
            <person name="Imamovic A."/>
            <person name="Larimer J."/>
            <person name="McCowan C."/>
            <person name="Murphy C."/>
            <person name="Pearson M."/>
            <person name="Priest M."/>
            <person name="Roberts A."/>
            <person name="Saif S."/>
            <person name="Shea T."/>
            <person name="Sykes S."/>
            <person name="Wortman J."/>
            <person name="Nusbaum C."/>
            <person name="Birren B."/>
        </authorList>
    </citation>
    <scope>NUCLEOTIDE SEQUENCE [LARGE SCALE GENOMIC DNA]</scope>
    <source>
        <strain evidence="1 2">CBS 10435</strain>
    </source>
</reference>
<reference evidence="2" key="2">
    <citation type="submission" date="2013-12" db="EMBL/GenBank/DDBJ databases">
        <title>Evolution of pathogenesis and genome organization in the Tremellales.</title>
        <authorList>
            <person name="Cuomo C."/>
            <person name="Litvintseva A."/>
            <person name="Heitman J."/>
            <person name="Chen Y."/>
            <person name="Sun S."/>
            <person name="Springer D."/>
            <person name="Dromer F."/>
            <person name="Young S."/>
            <person name="Zeng Q."/>
            <person name="Chapman S."/>
            <person name="Gujja S."/>
            <person name="Saif S."/>
            <person name="Birren B."/>
        </authorList>
    </citation>
    <scope>NUCLEOTIDE SEQUENCE [LARGE SCALE GENOMIC DNA]</scope>
    <source>
        <strain evidence="2">CBS 10435</strain>
    </source>
</reference>
<dbReference type="EMBL" id="KI669464">
    <property type="protein sequence ID" value="OCF56637.1"/>
    <property type="molecule type" value="Genomic_DNA"/>
</dbReference>
<evidence type="ECO:0000313" key="1">
    <source>
        <dbReference type="EMBL" id="OCF56637.1"/>
    </source>
</evidence>